<dbReference type="Pfam" id="PF03227">
    <property type="entry name" value="GILT"/>
    <property type="match status" value="1"/>
</dbReference>
<evidence type="ECO:0000313" key="7">
    <source>
        <dbReference type="EMBL" id="JAT81736.1"/>
    </source>
</evidence>
<dbReference type="SUPFAM" id="SSF52833">
    <property type="entry name" value="Thioredoxin-like"/>
    <property type="match status" value="1"/>
</dbReference>
<evidence type="ECO:0000256" key="4">
    <source>
        <dbReference type="ARBA" id="ARBA00022729"/>
    </source>
</evidence>
<proteinExistence type="inferred from homology"/>
<comment type="subcellular location">
    <subcellularLocation>
        <location evidence="1">Secreted</location>
    </subcellularLocation>
</comment>
<evidence type="ECO:0000256" key="5">
    <source>
        <dbReference type="ARBA" id="ARBA00023180"/>
    </source>
</evidence>
<dbReference type="InterPro" id="IPR036249">
    <property type="entry name" value="Thioredoxin-like_sf"/>
</dbReference>
<dbReference type="AlphaFoldDB" id="A0A1E1W432"/>
<organism evidence="7">
    <name type="scientific">Pectinophora gossypiella</name>
    <name type="common">Cotton pink bollworm</name>
    <name type="synonym">Depressaria gossypiella</name>
    <dbReference type="NCBI Taxonomy" id="13191"/>
    <lineage>
        <taxon>Eukaryota</taxon>
        <taxon>Metazoa</taxon>
        <taxon>Ecdysozoa</taxon>
        <taxon>Arthropoda</taxon>
        <taxon>Hexapoda</taxon>
        <taxon>Insecta</taxon>
        <taxon>Pterygota</taxon>
        <taxon>Neoptera</taxon>
        <taxon>Endopterygota</taxon>
        <taxon>Lepidoptera</taxon>
        <taxon>Glossata</taxon>
        <taxon>Ditrysia</taxon>
        <taxon>Gelechioidea</taxon>
        <taxon>Gelechiidae</taxon>
        <taxon>Apatetrinae</taxon>
        <taxon>Pectinophora</taxon>
    </lineage>
</organism>
<evidence type="ECO:0000256" key="6">
    <source>
        <dbReference type="SAM" id="SignalP"/>
    </source>
</evidence>
<accession>A0A1E1W432</accession>
<dbReference type="GO" id="GO:0005576">
    <property type="term" value="C:extracellular region"/>
    <property type="evidence" value="ECO:0007669"/>
    <property type="project" value="UniProtKB-SubCell"/>
</dbReference>
<keyword evidence="4 6" id="KW-0732">Signal</keyword>
<dbReference type="EMBL" id="GDQN01009318">
    <property type="protein sequence ID" value="JAT81736.1"/>
    <property type="molecule type" value="Transcribed_RNA"/>
</dbReference>
<dbReference type="Gene3D" id="3.40.30.10">
    <property type="entry name" value="Glutaredoxin"/>
    <property type="match status" value="1"/>
</dbReference>
<evidence type="ECO:0000256" key="1">
    <source>
        <dbReference type="ARBA" id="ARBA00004613"/>
    </source>
</evidence>
<dbReference type="PANTHER" id="PTHR13234">
    <property type="entry name" value="GAMMA-INTERFERON INDUCIBLE LYSOSOMAL THIOL REDUCTASE GILT"/>
    <property type="match status" value="1"/>
</dbReference>
<dbReference type="InterPro" id="IPR004911">
    <property type="entry name" value="Interferon-induced_GILT"/>
</dbReference>
<feature type="signal peptide" evidence="6">
    <location>
        <begin position="1"/>
        <end position="22"/>
    </location>
</feature>
<evidence type="ECO:0000256" key="2">
    <source>
        <dbReference type="ARBA" id="ARBA00005679"/>
    </source>
</evidence>
<comment type="similarity">
    <text evidence="2">Belongs to the GILT family.</text>
</comment>
<dbReference type="OrthoDB" id="958254at2759"/>
<evidence type="ECO:0008006" key="8">
    <source>
        <dbReference type="Google" id="ProtNLM"/>
    </source>
</evidence>
<dbReference type="PANTHER" id="PTHR13234:SF8">
    <property type="entry name" value="GAMMA-INTERFERON-INDUCIBLE LYSOSOMAL THIOL REDUCTASE"/>
    <property type="match status" value="1"/>
</dbReference>
<evidence type="ECO:0000256" key="3">
    <source>
        <dbReference type="ARBA" id="ARBA00022525"/>
    </source>
</evidence>
<keyword evidence="3" id="KW-0964">Secreted</keyword>
<sequence>DSRPLEMWFLLLLSALFVSANGANPTTVSVYYETLCPACVYFFKNQLGPAYYQIGDKIKVDLLPYGNSRIDVVDGKVTIICQHGESECYGNRVQACALDIGVGNSGIEFVLCAMNSSNPISEINLKQCAIDHKIDWDQIEDCSNSGKADNLLIEYAKRTNSVSPPILGTPTIALDNHYVEFLTEVARTNLQGTVKFFQSEDACYWCNSKKCH</sequence>
<name>A0A1E1W432_PECGO</name>
<feature type="non-terminal residue" evidence="7">
    <location>
        <position position="1"/>
    </location>
</feature>
<gene>
    <name evidence="7" type="ORF">g.2387</name>
</gene>
<protein>
    <recommendedName>
        <fullName evidence="8">Gamma-interferon-inducible lysosomal thiol reductase</fullName>
    </recommendedName>
</protein>
<reference evidence="7" key="1">
    <citation type="submission" date="2015-09" db="EMBL/GenBank/DDBJ databases">
        <title>De novo assembly of Pectinophora gossypiella (Pink Bollworm) gut transcriptome.</title>
        <authorList>
            <person name="Tassone E.E."/>
        </authorList>
    </citation>
    <scope>NUCLEOTIDE SEQUENCE</scope>
</reference>
<feature type="chain" id="PRO_5009115121" description="Gamma-interferon-inducible lysosomal thiol reductase" evidence="6">
    <location>
        <begin position="23"/>
        <end position="212"/>
    </location>
</feature>
<dbReference type="GO" id="GO:0016671">
    <property type="term" value="F:oxidoreductase activity, acting on a sulfur group of donors, disulfide as acceptor"/>
    <property type="evidence" value="ECO:0007669"/>
    <property type="project" value="InterPro"/>
</dbReference>
<keyword evidence="5" id="KW-0325">Glycoprotein</keyword>